<keyword evidence="2" id="KW-0472">Membrane</keyword>
<evidence type="ECO:0000256" key="1">
    <source>
        <dbReference type="SAM" id="MobiDB-lite"/>
    </source>
</evidence>
<reference evidence="3" key="2">
    <citation type="submission" date="2025-08" db="UniProtKB">
        <authorList>
            <consortium name="Ensembl"/>
        </authorList>
    </citation>
    <scope>IDENTIFICATION</scope>
</reference>
<proteinExistence type="predicted"/>
<keyword evidence="4" id="KW-1185">Reference proteome</keyword>
<dbReference type="RefSeq" id="XP_042126598.1">
    <property type="nucleotide sequence ID" value="XM_042270664.2"/>
</dbReference>
<protein>
    <submittedName>
        <fullName evidence="3">Small integral membrane protein 17</fullName>
    </submittedName>
</protein>
<name>A0A6J0CII7_PERMB</name>
<dbReference type="CTD" id="147670"/>
<gene>
    <name evidence="3" type="primary">Smim17</name>
</gene>
<accession>A0A6J0CII7</accession>
<dbReference type="GeneTree" id="ENSGT00490000044430"/>
<evidence type="ECO:0000256" key="2">
    <source>
        <dbReference type="SAM" id="Phobius"/>
    </source>
</evidence>
<dbReference type="Ensembl" id="ENSPEMT00000019481.2">
    <property type="protein sequence ID" value="ENSPEMP00000015193.1"/>
    <property type="gene ID" value="ENSPEMG00000014783.2"/>
</dbReference>
<dbReference type="OrthoDB" id="9835607at2759"/>
<dbReference type="Proteomes" id="UP000694547">
    <property type="component" value="Chromosome 1"/>
</dbReference>
<dbReference type="RefSeq" id="XP_042126602.1">
    <property type="nucleotide sequence ID" value="XM_042270668.1"/>
</dbReference>
<feature type="transmembrane region" description="Helical" evidence="2">
    <location>
        <begin position="86"/>
        <end position="107"/>
    </location>
</feature>
<sequence>MQGLRPEQVQGLLPLDGRAWEKPCPPTFPKDWEAVDVGALSCDSDEKDVSSQDTGLSLDWSSVDEDDESEDSQGFMEWSRAPQQTTIVLVVCVLFLFLVLTGMPMMLHI</sequence>
<reference evidence="3 4" key="1">
    <citation type="submission" date="2018-10" db="EMBL/GenBank/DDBJ databases">
        <title>Improved assembly of the deer mouse Peromyscus maniculatus genome.</title>
        <authorList>
            <person name="Lassance J.-M."/>
            <person name="Hoekstra H.E."/>
        </authorList>
    </citation>
    <scope>NUCLEOTIDE SEQUENCE [LARGE SCALE GENOMIC DNA]</scope>
</reference>
<organism evidence="3 4">
    <name type="scientific">Peromyscus maniculatus bairdii</name>
    <name type="common">Prairie deer mouse</name>
    <dbReference type="NCBI Taxonomy" id="230844"/>
    <lineage>
        <taxon>Eukaryota</taxon>
        <taxon>Metazoa</taxon>
        <taxon>Chordata</taxon>
        <taxon>Craniata</taxon>
        <taxon>Vertebrata</taxon>
        <taxon>Euteleostomi</taxon>
        <taxon>Mammalia</taxon>
        <taxon>Eutheria</taxon>
        <taxon>Euarchontoglires</taxon>
        <taxon>Glires</taxon>
        <taxon>Rodentia</taxon>
        <taxon>Myomorpha</taxon>
        <taxon>Muroidea</taxon>
        <taxon>Cricetidae</taxon>
        <taxon>Neotominae</taxon>
        <taxon>Peromyscus</taxon>
    </lineage>
</organism>
<dbReference type="AlphaFoldDB" id="A0A6J0CII7"/>
<evidence type="ECO:0000313" key="3">
    <source>
        <dbReference type="Ensembl" id="ENSPEMP00000015193.1"/>
    </source>
</evidence>
<feature type="region of interest" description="Disordered" evidence="1">
    <location>
        <begin position="43"/>
        <end position="74"/>
    </location>
</feature>
<reference evidence="3" key="3">
    <citation type="submission" date="2025-09" db="UniProtKB">
        <authorList>
            <consortium name="Ensembl"/>
        </authorList>
    </citation>
    <scope>IDENTIFICATION</scope>
</reference>
<dbReference type="GeneID" id="102909241"/>
<feature type="compositionally biased region" description="Acidic residues" evidence="1">
    <location>
        <begin position="62"/>
        <end position="71"/>
    </location>
</feature>
<keyword evidence="2" id="KW-1133">Transmembrane helix</keyword>
<evidence type="ECO:0000313" key="4">
    <source>
        <dbReference type="Proteomes" id="UP000694547"/>
    </source>
</evidence>
<keyword evidence="2" id="KW-0812">Transmembrane</keyword>